<proteinExistence type="predicted"/>
<reference evidence="1 2" key="1">
    <citation type="submission" date="2018-06" db="EMBL/GenBank/DDBJ databases">
        <authorList>
            <consortium name="Pathogen Informatics"/>
            <person name="Doyle S."/>
        </authorList>
    </citation>
    <scope>NUCLEOTIDE SEQUENCE [LARGE SCALE GENOMIC DNA]</scope>
    <source>
        <strain evidence="1 2">NCTC13443</strain>
    </source>
</reference>
<dbReference type="Proteomes" id="UP000255518">
    <property type="component" value="Unassembled WGS sequence"/>
</dbReference>
<dbReference type="EMBL" id="UGKT01000001">
    <property type="protein sequence ID" value="STT01875.1"/>
    <property type="molecule type" value="Genomic_DNA"/>
</dbReference>
<organism evidence="1 2">
    <name type="scientific">Klebsiella pneumoniae</name>
    <dbReference type="NCBI Taxonomy" id="573"/>
    <lineage>
        <taxon>Bacteria</taxon>
        <taxon>Pseudomonadati</taxon>
        <taxon>Pseudomonadota</taxon>
        <taxon>Gammaproteobacteria</taxon>
        <taxon>Enterobacterales</taxon>
        <taxon>Enterobacteriaceae</taxon>
        <taxon>Klebsiella/Raoultella group</taxon>
        <taxon>Klebsiella</taxon>
        <taxon>Klebsiella pneumoniae complex</taxon>
    </lineage>
</organism>
<gene>
    <name evidence="1" type="ORF">NCTC13443_02206</name>
</gene>
<evidence type="ECO:0000313" key="2">
    <source>
        <dbReference type="Proteomes" id="UP000255518"/>
    </source>
</evidence>
<name>A0A377UV36_KLEPN</name>
<sequence>MATKAPYKRNGFDGGTRFRFAADYYLFDDISWISYYELGVNIPALFDWDKPLRGRREQYHPPHAVYRPEKRYLGYVNLRAAEQHLL</sequence>
<evidence type="ECO:0000313" key="1">
    <source>
        <dbReference type="EMBL" id="STT01875.1"/>
    </source>
</evidence>
<protein>
    <submittedName>
        <fullName evidence="1">Outer membrane protein</fullName>
    </submittedName>
</protein>
<dbReference type="AlphaFoldDB" id="A0A377UV36"/>
<accession>A0A377UV36</accession>